<feature type="transmembrane region" description="Helical" evidence="7">
    <location>
        <begin position="443"/>
        <end position="460"/>
    </location>
</feature>
<comment type="similarity">
    <text evidence="2">Belongs to the polysaccharide synthase family.</text>
</comment>
<feature type="transmembrane region" description="Helical" evidence="7">
    <location>
        <begin position="418"/>
        <end position="437"/>
    </location>
</feature>
<dbReference type="PANTHER" id="PTHR30250">
    <property type="entry name" value="PST FAMILY PREDICTED COLANIC ACID TRANSPORTER"/>
    <property type="match status" value="1"/>
</dbReference>
<dbReference type="Pfam" id="PF13440">
    <property type="entry name" value="Polysacc_synt_3"/>
    <property type="match status" value="1"/>
</dbReference>
<name>A0A0J6CFB9_9BACT</name>
<keyword evidence="4 7" id="KW-0812">Transmembrane</keyword>
<keyword evidence="3" id="KW-1003">Cell membrane</keyword>
<evidence type="ECO:0000313" key="9">
    <source>
        <dbReference type="Proteomes" id="UP000036166"/>
    </source>
</evidence>
<keyword evidence="6 7" id="KW-0472">Membrane</keyword>
<sequence>MGGLRSKAISAVKWTALERVGIQILQFAIGIIVARLISPSEYGIMGMLTIFISLGSAMLDSGFGTALIQLKEKTNIDYSTAFYFNVVVGLFVYLLLYICAPFIASFYNLPALVNITRVYGITLFINSLTIAQTSKLTSELCFKLQFYANSISLALSGIVGIVMAYYGLGVWALVVQNVLCAFIRMILLWCVSKWRPLFRFSIQSFKSLFSFGSKMLLISFIDIIYDNIYALIIGKYYKTLDVGYYVRSQQFVFVPQSVLQQVVLKVSLPVLSPLQDDNIKLLGAYEKIFAFSLFFIYPFLISIIVLSSSIIYVLLGEKWMSCVPYLQILSFGMLWIPLTLINLNLIIVKGRSDIILKTGILKKMIGFIIVFITVQLGMYWICWGTTVYALVAFLINANQTDKLLGYGLIKQLKVIYPIFIKSLLMGGIMFITIFFIVSPLLKILVGVSVGILSYTLLAIVTKDISFVEVYNIILNRK</sequence>
<feature type="transmembrane region" description="Helical" evidence="7">
    <location>
        <begin position="82"/>
        <end position="104"/>
    </location>
</feature>
<proteinExistence type="inferred from homology"/>
<feature type="transmembrane region" description="Helical" evidence="7">
    <location>
        <begin position="44"/>
        <end position="70"/>
    </location>
</feature>
<evidence type="ECO:0000256" key="7">
    <source>
        <dbReference type="SAM" id="Phobius"/>
    </source>
</evidence>
<evidence type="ECO:0000256" key="2">
    <source>
        <dbReference type="ARBA" id="ARBA00007430"/>
    </source>
</evidence>
<evidence type="ECO:0000256" key="5">
    <source>
        <dbReference type="ARBA" id="ARBA00022989"/>
    </source>
</evidence>
<dbReference type="GO" id="GO:0005886">
    <property type="term" value="C:plasma membrane"/>
    <property type="evidence" value="ECO:0007669"/>
    <property type="project" value="UniProtKB-SubCell"/>
</dbReference>
<dbReference type="InterPro" id="IPR050833">
    <property type="entry name" value="Poly_Biosynth_Transport"/>
</dbReference>
<feature type="transmembrane region" description="Helical" evidence="7">
    <location>
        <begin position="116"/>
        <end position="134"/>
    </location>
</feature>
<evidence type="ECO:0000256" key="4">
    <source>
        <dbReference type="ARBA" id="ARBA00022692"/>
    </source>
</evidence>
<gene>
    <name evidence="8" type="ORF">ACM15_25670</name>
</gene>
<dbReference type="AlphaFoldDB" id="A0A0J6CFB9"/>
<feature type="transmembrane region" description="Helical" evidence="7">
    <location>
        <begin position="146"/>
        <end position="165"/>
    </location>
</feature>
<protein>
    <recommendedName>
        <fullName evidence="10">Lipopolysaccharide biosynthesis protein</fullName>
    </recommendedName>
</protein>
<comment type="caution">
    <text evidence="8">The sequence shown here is derived from an EMBL/GenBank/DDBJ whole genome shotgun (WGS) entry which is preliminary data.</text>
</comment>
<feature type="transmembrane region" description="Helical" evidence="7">
    <location>
        <begin position="288"/>
        <end position="313"/>
    </location>
</feature>
<dbReference type="RefSeq" id="WP_048317970.1">
    <property type="nucleotide sequence ID" value="NZ_AP031410.1"/>
</dbReference>
<evidence type="ECO:0000256" key="3">
    <source>
        <dbReference type="ARBA" id="ARBA00022475"/>
    </source>
</evidence>
<evidence type="ECO:0000256" key="6">
    <source>
        <dbReference type="ARBA" id="ARBA00023136"/>
    </source>
</evidence>
<dbReference type="GeneID" id="69980895"/>
<evidence type="ECO:0000313" key="8">
    <source>
        <dbReference type="EMBL" id="KMM30859.1"/>
    </source>
</evidence>
<dbReference type="EMBL" id="LFJV01000142">
    <property type="protein sequence ID" value="KMM30859.1"/>
    <property type="molecule type" value="Genomic_DNA"/>
</dbReference>
<feature type="transmembrane region" description="Helical" evidence="7">
    <location>
        <begin position="20"/>
        <end position="38"/>
    </location>
</feature>
<dbReference type="PATRIC" id="fig|328812.4.peg.1196"/>
<dbReference type="CDD" id="cd13127">
    <property type="entry name" value="MATE_tuaB_like"/>
    <property type="match status" value="1"/>
</dbReference>
<comment type="subcellular location">
    <subcellularLocation>
        <location evidence="1">Cell membrane</location>
        <topology evidence="1">Multi-pass membrane protein</topology>
    </subcellularLocation>
</comment>
<organism evidence="8 9">
    <name type="scientific">Parabacteroides goldsteinii</name>
    <dbReference type="NCBI Taxonomy" id="328812"/>
    <lineage>
        <taxon>Bacteria</taxon>
        <taxon>Pseudomonadati</taxon>
        <taxon>Bacteroidota</taxon>
        <taxon>Bacteroidia</taxon>
        <taxon>Bacteroidales</taxon>
        <taxon>Tannerellaceae</taxon>
        <taxon>Parabacteroides</taxon>
    </lineage>
</organism>
<evidence type="ECO:0000256" key="1">
    <source>
        <dbReference type="ARBA" id="ARBA00004651"/>
    </source>
</evidence>
<feature type="transmembrane region" description="Helical" evidence="7">
    <location>
        <begin position="378"/>
        <end position="397"/>
    </location>
</feature>
<feature type="transmembrane region" description="Helical" evidence="7">
    <location>
        <begin position="325"/>
        <end position="347"/>
    </location>
</feature>
<dbReference type="PANTHER" id="PTHR30250:SF10">
    <property type="entry name" value="LIPOPOLYSACCHARIDE BIOSYNTHESIS PROTEIN WZXC"/>
    <property type="match status" value="1"/>
</dbReference>
<accession>A0A0J6CFB9</accession>
<reference evidence="8 9" key="1">
    <citation type="submission" date="2015-06" db="EMBL/GenBank/DDBJ databases">
        <title>Draft Genome Sequence of Parabacteroides goldsteinii with Putative Novel Metallo-Beta-Lactamases Isolated from a Blood Culture from a Human Patient.</title>
        <authorList>
            <person name="Krogh T.J."/>
            <person name="Agergaard C.N."/>
            <person name="Moller-Jensen J."/>
            <person name="Justesen U.S."/>
        </authorList>
    </citation>
    <scope>NUCLEOTIDE SEQUENCE [LARGE SCALE GENOMIC DNA]</scope>
    <source>
        <strain evidence="8 9">910340</strain>
    </source>
</reference>
<dbReference type="Proteomes" id="UP000036166">
    <property type="component" value="Unassembled WGS sequence"/>
</dbReference>
<evidence type="ECO:0008006" key="10">
    <source>
        <dbReference type="Google" id="ProtNLM"/>
    </source>
</evidence>
<keyword evidence="5 7" id="KW-1133">Transmembrane helix</keyword>